<evidence type="ECO:0000313" key="1">
    <source>
        <dbReference type="EMBL" id="GFY68004.1"/>
    </source>
</evidence>
<organism evidence="1 2">
    <name type="scientific">Trichonephila inaurata madagascariensis</name>
    <dbReference type="NCBI Taxonomy" id="2747483"/>
    <lineage>
        <taxon>Eukaryota</taxon>
        <taxon>Metazoa</taxon>
        <taxon>Ecdysozoa</taxon>
        <taxon>Arthropoda</taxon>
        <taxon>Chelicerata</taxon>
        <taxon>Arachnida</taxon>
        <taxon>Araneae</taxon>
        <taxon>Araneomorphae</taxon>
        <taxon>Entelegynae</taxon>
        <taxon>Araneoidea</taxon>
        <taxon>Nephilidae</taxon>
        <taxon>Trichonephila</taxon>
        <taxon>Trichonephila inaurata</taxon>
    </lineage>
</organism>
<dbReference type="AlphaFoldDB" id="A0A8X6YAR8"/>
<dbReference type="Proteomes" id="UP000886998">
    <property type="component" value="Unassembled WGS sequence"/>
</dbReference>
<dbReference type="EMBL" id="BMAV01016835">
    <property type="protein sequence ID" value="GFY68004.1"/>
    <property type="molecule type" value="Genomic_DNA"/>
</dbReference>
<reference evidence="1" key="1">
    <citation type="submission" date="2020-08" db="EMBL/GenBank/DDBJ databases">
        <title>Multicomponent nature underlies the extraordinary mechanical properties of spider dragline silk.</title>
        <authorList>
            <person name="Kono N."/>
            <person name="Nakamura H."/>
            <person name="Mori M."/>
            <person name="Yoshida Y."/>
            <person name="Ohtoshi R."/>
            <person name="Malay A.D."/>
            <person name="Moran D.A.P."/>
            <person name="Tomita M."/>
            <person name="Numata K."/>
            <person name="Arakawa K."/>
        </authorList>
    </citation>
    <scope>NUCLEOTIDE SEQUENCE</scope>
</reference>
<sequence>MHYPCHCRRRPVSSPRFHWRPPDDYRPTNITTYSTWNEAHSRGPMVGADNDTARNTGNVTIEFQERFSGVERKKMDGSFKTAGKQRVTV</sequence>
<proteinExistence type="predicted"/>
<protein>
    <submittedName>
        <fullName evidence="1">Uncharacterized protein</fullName>
    </submittedName>
</protein>
<evidence type="ECO:0000313" key="2">
    <source>
        <dbReference type="Proteomes" id="UP000886998"/>
    </source>
</evidence>
<comment type="caution">
    <text evidence="1">The sequence shown here is derived from an EMBL/GenBank/DDBJ whole genome shotgun (WGS) entry which is preliminary data.</text>
</comment>
<keyword evidence="2" id="KW-1185">Reference proteome</keyword>
<name>A0A8X6YAR8_9ARAC</name>
<accession>A0A8X6YAR8</accession>
<gene>
    <name evidence="1" type="ORF">TNIN_44681</name>
</gene>